<dbReference type="GO" id="GO:0006364">
    <property type="term" value="P:rRNA processing"/>
    <property type="evidence" value="ECO:0007669"/>
    <property type="project" value="UniProtKB-UniRule"/>
</dbReference>
<dbReference type="InterPro" id="IPR036976">
    <property type="entry name" value="RimM_N_sf"/>
</dbReference>
<keyword evidence="9" id="KW-1185">Reference proteome</keyword>
<dbReference type="Gene3D" id="2.40.30.60">
    <property type="entry name" value="RimM"/>
    <property type="match status" value="1"/>
</dbReference>
<dbReference type="SUPFAM" id="SSF50346">
    <property type="entry name" value="PRC-barrel domain"/>
    <property type="match status" value="1"/>
</dbReference>
<dbReference type="NCBIfam" id="TIGR02273">
    <property type="entry name" value="16S_RimM"/>
    <property type="match status" value="1"/>
</dbReference>
<keyword evidence="2 5" id="KW-0690">Ribosome biogenesis</keyword>
<gene>
    <name evidence="5" type="primary">rimM</name>
    <name evidence="8" type="ORF">FC98_GL000171</name>
</gene>
<keyword evidence="4 5" id="KW-0143">Chaperone</keyword>
<dbReference type="HAMAP" id="MF_00014">
    <property type="entry name" value="Ribosome_mat_RimM"/>
    <property type="match status" value="1"/>
</dbReference>
<dbReference type="GO" id="GO:0042274">
    <property type="term" value="P:ribosomal small subunit biogenesis"/>
    <property type="evidence" value="ECO:0007669"/>
    <property type="project" value="UniProtKB-UniRule"/>
</dbReference>
<dbReference type="PATRIC" id="fig|1423766.4.peg.167"/>
<comment type="domain">
    <text evidence="5">The PRC barrel domain binds ribosomal protein uS19.</text>
</comment>
<dbReference type="Gene3D" id="2.30.30.240">
    <property type="entry name" value="PRC-barrel domain"/>
    <property type="match status" value="1"/>
</dbReference>
<keyword evidence="3 5" id="KW-0698">rRNA processing</keyword>
<evidence type="ECO:0000256" key="4">
    <source>
        <dbReference type="ARBA" id="ARBA00023186"/>
    </source>
</evidence>
<dbReference type="GO" id="GO:0043022">
    <property type="term" value="F:ribosome binding"/>
    <property type="evidence" value="ECO:0007669"/>
    <property type="project" value="InterPro"/>
</dbReference>
<dbReference type="InterPro" id="IPR056792">
    <property type="entry name" value="PRC_RimM"/>
</dbReference>
<dbReference type="PANTHER" id="PTHR33692:SF1">
    <property type="entry name" value="RIBOSOME MATURATION FACTOR RIMM"/>
    <property type="match status" value="1"/>
</dbReference>
<evidence type="ECO:0000313" key="8">
    <source>
        <dbReference type="EMBL" id="KRL23444.1"/>
    </source>
</evidence>
<proteinExistence type="inferred from homology"/>
<feature type="domain" description="RimM N-terminal" evidence="6">
    <location>
        <begin position="5"/>
        <end position="89"/>
    </location>
</feature>
<accession>A0A0R1NYQ5</accession>
<dbReference type="GO" id="GO:0005737">
    <property type="term" value="C:cytoplasm"/>
    <property type="evidence" value="ECO:0007669"/>
    <property type="project" value="UniProtKB-SubCell"/>
</dbReference>
<evidence type="ECO:0000256" key="3">
    <source>
        <dbReference type="ARBA" id="ARBA00022552"/>
    </source>
</evidence>
<dbReference type="Pfam" id="PF01782">
    <property type="entry name" value="RimM"/>
    <property type="match status" value="1"/>
</dbReference>
<organism evidence="8 9">
    <name type="scientific">Lentilactobacillus kisonensis DSM 19906 = JCM 15041</name>
    <dbReference type="NCBI Taxonomy" id="1423766"/>
    <lineage>
        <taxon>Bacteria</taxon>
        <taxon>Bacillati</taxon>
        <taxon>Bacillota</taxon>
        <taxon>Bacilli</taxon>
        <taxon>Lactobacillales</taxon>
        <taxon>Lactobacillaceae</taxon>
        <taxon>Lentilactobacillus</taxon>
    </lineage>
</organism>
<feature type="domain" description="Ribosome maturation factor RimM PRC barrel" evidence="7">
    <location>
        <begin position="104"/>
        <end position="171"/>
    </location>
</feature>
<comment type="subcellular location">
    <subcellularLocation>
        <location evidence="5">Cytoplasm</location>
    </subcellularLocation>
</comment>
<dbReference type="InterPro" id="IPR002676">
    <property type="entry name" value="RimM_N"/>
</dbReference>
<dbReference type="Proteomes" id="UP000051439">
    <property type="component" value="Unassembled WGS sequence"/>
</dbReference>
<dbReference type="AlphaFoldDB" id="A0A0R1NYQ5"/>
<comment type="caution">
    <text evidence="8">The sequence shown here is derived from an EMBL/GenBank/DDBJ whole genome shotgun (WGS) entry which is preliminary data.</text>
</comment>
<dbReference type="InterPro" id="IPR009000">
    <property type="entry name" value="Transl_B-barrel_sf"/>
</dbReference>
<name>A0A0R1NYQ5_9LACO</name>
<protein>
    <recommendedName>
        <fullName evidence="5">Ribosome maturation factor RimM</fullName>
    </recommendedName>
</protein>
<dbReference type="GO" id="GO:0005840">
    <property type="term" value="C:ribosome"/>
    <property type="evidence" value="ECO:0007669"/>
    <property type="project" value="InterPro"/>
</dbReference>
<keyword evidence="1 5" id="KW-0963">Cytoplasm</keyword>
<reference evidence="8 9" key="1">
    <citation type="journal article" date="2015" name="Genome Announc.">
        <title>Expanding the biotechnology potential of lactobacilli through comparative genomics of 213 strains and associated genera.</title>
        <authorList>
            <person name="Sun Z."/>
            <person name="Harris H.M."/>
            <person name="McCann A."/>
            <person name="Guo C."/>
            <person name="Argimon S."/>
            <person name="Zhang W."/>
            <person name="Yang X."/>
            <person name="Jeffery I.B."/>
            <person name="Cooney J.C."/>
            <person name="Kagawa T.F."/>
            <person name="Liu W."/>
            <person name="Song Y."/>
            <person name="Salvetti E."/>
            <person name="Wrobel A."/>
            <person name="Rasinkangas P."/>
            <person name="Parkhill J."/>
            <person name="Rea M.C."/>
            <person name="O'Sullivan O."/>
            <person name="Ritari J."/>
            <person name="Douillard F.P."/>
            <person name="Paul Ross R."/>
            <person name="Yang R."/>
            <person name="Briner A.E."/>
            <person name="Felis G.E."/>
            <person name="de Vos W.M."/>
            <person name="Barrangou R."/>
            <person name="Klaenhammer T.R."/>
            <person name="Caufield P.W."/>
            <person name="Cui Y."/>
            <person name="Zhang H."/>
            <person name="O'Toole P.W."/>
        </authorList>
    </citation>
    <scope>NUCLEOTIDE SEQUENCE [LARGE SCALE GENOMIC DNA]</scope>
    <source>
        <strain evidence="8 9">DSM 19906</strain>
    </source>
</reference>
<evidence type="ECO:0000256" key="2">
    <source>
        <dbReference type="ARBA" id="ARBA00022517"/>
    </source>
</evidence>
<evidence type="ECO:0000313" key="9">
    <source>
        <dbReference type="Proteomes" id="UP000051439"/>
    </source>
</evidence>
<evidence type="ECO:0000259" key="6">
    <source>
        <dbReference type="Pfam" id="PF01782"/>
    </source>
</evidence>
<evidence type="ECO:0000256" key="5">
    <source>
        <dbReference type="HAMAP-Rule" id="MF_00014"/>
    </source>
</evidence>
<dbReference type="EMBL" id="AZEB01000001">
    <property type="protein sequence ID" value="KRL23444.1"/>
    <property type="molecule type" value="Genomic_DNA"/>
</dbReference>
<dbReference type="InterPro" id="IPR011961">
    <property type="entry name" value="RimM"/>
</dbReference>
<evidence type="ECO:0000259" key="7">
    <source>
        <dbReference type="Pfam" id="PF24986"/>
    </source>
</evidence>
<comment type="similarity">
    <text evidence="5">Belongs to the RimM family.</text>
</comment>
<sequence length="173" mass="19553">MNYYTIGKIVNTQGLKGEVRVIATTDFPDKRFQVGHTVYAKIDKKSKLISLVIDSVRKHKGFILLHFEGYPTINDIEFLKPSQLLIDETAQSADDLKPGEYYYHQIIGLNVIDLDKHPIGIVKEILSPGANDVWVVQREGQKDLLLPRIDSVIKEVDLDKGQILVDIPEGLDE</sequence>
<dbReference type="InterPro" id="IPR011033">
    <property type="entry name" value="PRC_barrel-like_sf"/>
</dbReference>
<comment type="subunit">
    <text evidence="5">Binds ribosomal protein uS19.</text>
</comment>
<dbReference type="RefSeq" id="WP_008856819.1">
    <property type="nucleotide sequence ID" value="NZ_AZEB01000001.1"/>
</dbReference>
<dbReference type="PANTHER" id="PTHR33692">
    <property type="entry name" value="RIBOSOME MATURATION FACTOR RIMM"/>
    <property type="match status" value="1"/>
</dbReference>
<dbReference type="SUPFAM" id="SSF50447">
    <property type="entry name" value="Translation proteins"/>
    <property type="match status" value="1"/>
</dbReference>
<dbReference type="Pfam" id="PF24986">
    <property type="entry name" value="PRC_RimM"/>
    <property type="match status" value="1"/>
</dbReference>
<evidence type="ECO:0000256" key="1">
    <source>
        <dbReference type="ARBA" id="ARBA00022490"/>
    </source>
</evidence>
<comment type="function">
    <text evidence="5">An accessory protein needed during the final step in the assembly of 30S ribosomal subunit, possibly for assembly of the head region. Essential for efficient processing of 16S rRNA. May be needed both before and after RbfA during the maturation of 16S rRNA. It has affinity for free ribosomal 30S subunits but not for 70S ribosomes.</text>
</comment>